<keyword evidence="1" id="KW-1133">Transmembrane helix</keyword>
<keyword evidence="2" id="KW-0614">Plasmid</keyword>
<geneLocation type="plasmid" evidence="2 3">
    <name>pSC2</name>
</geneLocation>
<gene>
    <name evidence="2" type="ORF">PPSC2_25785</name>
</gene>
<accession>E3EKX2</accession>
<dbReference type="AlphaFoldDB" id="E3EKX2"/>
<dbReference type="SUPFAM" id="SSF160574">
    <property type="entry name" value="BT0923-like"/>
    <property type="match status" value="1"/>
</dbReference>
<evidence type="ECO:0000313" key="2">
    <source>
        <dbReference type="EMBL" id="ADO59877.1"/>
    </source>
</evidence>
<evidence type="ECO:0000256" key="1">
    <source>
        <dbReference type="SAM" id="Phobius"/>
    </source>
</evidence>
<reference evidence="2 3" key="1">
    <citation type="journal article" date="2011" name="J. Bacteriol.">
        <title>Complete genome sequence of Paenibacillus polymyxa SC2, a strain of plant growth-promoting Rhizobacterium with broad-spectrum antimicrobial activity.</title>
        <authorList>
            <person name="Ma M."/>
            <person name="Wang C."/>
            <person name="Ding Y."/>
            <person name="Li L."/>
            <person name="Shen D."/>
            <person name="Jiang X."/>
            <person name="Guan D."/>
            <person name="Cao F."/>
            <person name="Chen H."/>
            <person name="Feng R."/>
            <person name="Wang X."/>
            <person name="Ge Y."/>
            <person name="Yao L."/>
            <person name="Bing X."/>
            <person name="Yang X."/>
            <person name="Li J."/>
            <person name="Du B."/>
        </authorList>
    </citation>
    <scope>NUCLEOTIDE SEQUENCE [LARGE SCALE GENOMIC DNA]</scope>
    <source>
        <strain evidence="2 3">SC2</strain>
        <plasmid evidence="3">pSC2</plasmid>
    </source>
</reference>
<dbReference type="KEGG" id="ppm:PPSC2_25785"/>
<name>E3EKX2_PAEPS</name>
<organism evidence="2 3">
    <name type="scientific">Paenibacillus polymyxa (strain SC2)</name>
    <name type="common">Bacillus polymyxa</name>
    <dbReference type="NCBI Taxonomy" id="886882"/>
    <lineage>
        <taxon>Bacteria</taxon>
        <taxon>Bacillati</taxon>
        <taxon>Bacillota</taxon>
        <taxon>Bacilli</taxon>
        <taxon>Bacillales</taxon>
        <taxon>Paenibacillaceae</taxon>
        <taxon>Paenibacillus</taxon>
    </lineage>
</organism>
<dbReference type="Proteomes" id="UP000006868">
    <property type="component" value="Plasmid pSC2"/>
</dbReference>
<sequence length="104" mass="11776">MTNHKTPLDVKIGIVFGHIAILTIFSLLFWKLAIQDYQVKDNIDKAIESHFGDYEIVAENNDHGIHTYVIESNGSITKVVFKENQTWKSITAELVSMNKLPSSD</sequence>
<dbReference type="HOGENOM" id="CLU_2247365_0_0_9"/>
<protein>
    <submittedName>
        <fullName evidence="2">Uncharacterized protein</fullName>
    </submittedName>
</protein>
<feature type="transmembrane region" description="Helical" evidence="1">
    <location>
        <begin position="12"/>
        <end position="30"/>
    </location>
</feature>
<proteinExistence type="predicted"/>
<dbReference type="EMBL" id="CP002214">
    <property type="protein sequence ID" value="ADO59877.1"/>
    <property type="molecule type" value="Genomic_DNA"/>
</dbReference>
<keyword evidence="1" id="KW-0472">Membrane</keyword>
<evidence type="ECO:0000313" key="3">
    <source>
        <dbReference type="Proteomes" id="UP000006868"/>
    </source>
</evidence>
<keyword evidence="1" id="KW-0812">Transmembrane</keyword>
<dbReference type="RefSeq" id="WP_013386291.1">
    <property type="nucleotide sequence ID" value="NC_014628.2"/>
</dbReference>
<dbReference type="PATRIC" id="fig|886882.15.peg.5423"/>